<dbReference type="InterPro" id="IPR040361">
    <property type="entry name" value="TPD1"/>
</dbReference>
<evidence type="ECO:0000313" key="3">
    <source>
        <dbReference type="EMBL" id="KAK1382893.1"/>
    </source>
</evidence>
<evidence type="ECO:0000256" key="2">
    <source>
        <dbReference type="SAM" id="SignalP"/>
    </source>
</evidence>
<gene>
    <name evidence="3" type="ORF">POM88_020628</name>
</gene>
<accession>A0AAD8MT23</accession>
<dbReference type="Pfam" id="PF24068">
    <property type="entry name" value="TPD1_C"/>
    <property type="match status" value="1"/>
</dbReference>
<proteinExistence type="predicted"/>
<reference evidence="3" key="1">
    <citation type="submission" date="2023-02" db="EMBL/GenBank/DDBJ databases">
        <title>Genome of toxic invasive species Heracleum sosnowskyi carries increased number of genes despite the absence of recent whole-genome duplications.</title>
        <authorList>
            <person name="Schelkunov M."/>
            <person name="Shtratnikova V."/>
            <person name="Makarenko M."/>
            <person name="Klepikova A."/>
            <person name="Omelchenko D."/>
            <person name="Novikova G."/>
            <person name="Obukhova E."/>
            <person name="Bogdanov V."/>
            <person name="Penin A."/>
            <person name="Logacheva M."/>
        </authorList>
    </citation>
    <scope>NUCLEOTIDE SEQUENCE</scope>
    <source>
        <strain evidence="3">Hsosn_3</strain>
        <tissue evidence="3">Leaf</tissue>
    </source>
</reference>
<dbReference type="Proteomes" id="UP001237642">
    <property type="component" value="Unassembled WGS sequence"/>
</dbReference>
<dbReference type="PANTHER" id="PTHR33184:SF11">
    <property type="entry name" value="BETA-1,3-N-ACETYLGLUCOSAMINYLTRANSFERASE FAMILY PROTEIN"/>
    <property type="match status" value="1"/>
</dbReference>
<reference evidence="3" key="2">
    <citation type="submission" date="2023-05" db="EMBL/GenBank/DDBJ databases">
        <authorList>
            <person name="Schelkunov M.I."/>
        </authorList>
    </citation>
    <scope>NUCLEOTIDE SEQUENCE</scope>
    <source>
        <strain evidence="3">Hsosn_3</strain>
        <tissue evidence="3">Leaf</tissue>
    </source>
</reference>
<dbReference type="AlphaFoldDB" id="A0AAD8MT23"/>
<sequence>MTNYVLLILLFSFVSKGLCDCDKNNIIVGTVNSGTTVGGKDVWNVEVINNCTRFQRSIILQCTGFQTALPIDPRLLKKEDDHCLLNQGQPLPPFNSIKFNYYDN</sequence>
<feature type="signal peptide" evidence="2">
    <location>
        <begin position="1"/>
        <end position="19"/>
    </location>
</feature>
<keyword evidence="4" id="KW-1185">Reference proteome</keyword>
<dbReference type="GO" id="GO:0001709">
    <property type="term" value="P:cell fate determination"/>
    <property type="evidence" value="ECO:0007669"/>
    <property type="project" value="TreeGrafter"/>
</dbReference>
<organism evidence="3 4">
    <name type="scientific">Heracleum sosnowskyi</name>
    <dbReference type="NCBI Taxonomy" id="360622"/>
    <lineage>
        <taxon>Eukaryota</taxon>
        <taxon>Viridiplantae</taxon>
        <taxon>Streptophyta</taxon>
        <taxon>Embryophyta</taxon>
        <taxon>Tracheophyta</taxon>
        <taxon>Spermatophyta</taxon>
        <taxon>Magnoliopsida</taxon>
        <taxon>eudicotyledons</taxon>
        <taxon>Gunneridae</taxon>
        <taxon>Pentapetalae</taxon>
        <taxon>asterids</taxon>
        <taxon>campanulids</taxon>
        <taxon>Apiales</taxon>
        <taxon>Apiaceae</taxon>
        <taxon>Apioideae</taxon>
        <taxon>apioid superclade</taxon>
        <taxon>Tordylieae</taxon>
        <taxon>Tordyliinae</taxon>
        <taxon>Heracleum</taxon>
    </lineage>
</organism>
<feature type="chain" id="PRO_5041964811" evidence="2">
    <location>
        <begin position="20"/>
        <end position="104"/>
    </location>
</feature>
<dbReference type="PANTHER" id="PTHR33184">
    <property type="entry name" value="PROTEIN TAPETUM DETERMINANT 1-LIKE-RELATED"/>
    <property type="match status" value="1"/>
</dbReference>
<dbReference type="EMBL" id="JAUIZM010000005">
    <property type="protein sequence ID" value="KAK1382893.1"/>
    <property type="molecule type" value="Genomic_DNA"/>
</dbReference>
<evidence type="ECO:0000313" key="4">
    <source>
        <dbReference type="Proteomes" id="UP001237642"/>
    </source>
</evidence>
<keyword evidence="1 2" id="KW-0732">Signal</keyword>
<evidence type="ECO:0000256" key="1">
    <source>
        <dbReference type="ARBA" id="ARBA00022729"/>
    </source>
</evidence>
<protein>
    <submittedName>
        <fullName evidence="3">Uncharacterized protein</fullName>
    </submittedName>
</protein>
<name>A0AAD8MT23_9APIA</name>
<comment type="caution">
    <text evidence="3">The sequence shown here is derived from an EMBL/GenBank/DDBJ whole genome shotgun (WGS) entry which is preliminary data.</text>
</comment>